<feature type="region of interest" description="Disordered" evidence="3">
    <location>
        <begin position="532"/>
        <end position="567"/>
    </location>
</feature>
<evidence type="ECO:0000313" key="5">
    <source>
        <dbReference type="EMBL" id="CAJ0571990.1"/>
    </source>
</evidence>
<dbReference type="GO" id="GO:0016579">
    <property type="term" value="P:protein deubiquitination"/>
    <property type="evidence" value="ECO:0007669"/>
    <property type="project" value="InterPro"/>
</dbReference>
<name>A0AA36G129_9BILA</name>
<dbReference type="InterPro" id="IPR038765">
    <property type="entry name" value="Papain-like_cys_pep_sf"/>
</dbReference>
<feature type="non-terminal residue" evidence="5">
    <location>
        <position position="1"/>
    </location>
</feature>
<dbReference type="InterPro" id="IPR028889">
    <property type="entry name" value="USP"/>
</dbReference>
<evidence type="ECO:0000313" key="6">
    <source>
        <dbReference type="Proteomes" id="UP001177023"/>
    </source>
</evidence>
<evidence type="ECO:0000259" key="4">
    <source>
        <dbReference type="PROSITE" id="PS50235"/>
    </source>
</evidence>
<gene>
    <name evidence="5" type="ORF">MSPICULIGERA_LOCUS10386</name>
</gene>
<dbReference type="PROSITE" id="PS50235">
    <property type="entry name" value="USP_3"/>
    <property type="match status" value="1"/>
</dbReference>
<comment type="similarity">
    <text evidence="1">Belongs to the peptidase C19 family.</text>
</comment>
<evidence type="ECO:0000256" key="3">
    <source>
        <dbReference type="SAM" id="MobiDB-lite"/>
    </source>
</evidence>
<feature type="compositionally biased region" description="Polar residues" evidence="3">
    <location>
        <begin position="555"/>
        <end position="567"/>
    </location>
</feature>
<dbReference type="Proteomes" id="UP001177023">
    <property type="component" value="Unassembled WGS sequence"/>
</dbReference>
<reference evidence="5" key="1">
    <citation type="submission" date="2023-06" db="EMBL/GenBank/DDBJ databases">
        <authorList>
            <person name="Delattre M."/>
        </authorList>
    </citation>
    <scope>NUCLEOTIDE SEQUENCE</scope>
    <source>
        <strain evidence="5">AF72</strain>
    </source>
</reference>
<dbReference type="AlphaFoldDB" id="A0AA36G129"/>
<feature type="coiled-coil region" evidence="2">
    <location>
        <begin position="621"/>
        <end position="648"/>
    </location>
</feature>
<organism evidence="5 6">
    <name type="scientific">Mesorhabditis spiculigera</name>
    <dbReference type="NCBI Taxonomy" id="96644"/>
    <lineage>
        <taxon>Eukaryota</taxon>
        <taxon>Metazoa</taxon>
        <taxon>Ecdysozoa</taxon>
        <taxon>Nematoda</taxon>
        <taxon>Chromadorea</taxon>
        <taxon>Rhabditida</taxon>
        <taxon>Rhabditina</taxon>
        <taxon>Rhabditomorpha</taxon>
        <taxon>Rhabditoidea</taxon>
        <taxon>Rhabditidae</taxon>
        <taxon>Mesorhabditinae</taxon>
        <taxon>Mesorhabditis</taxon>
    </lineage>
</organism>
<accession>A0AA36G129</accession>
<feature type="region of interest" description="Disordered" evidence="3">
    <location>
        <begin position="1"/>
        <end position="23"/>
    </location>
</feature>
<comment type="caution">
    <text evidence="5">The sequence shown here is derived from an EMBL/GenBank/DDBJ whole genome shotgun (WGS) entry which is preliminary data.</text>
</comment>
<keyword evidence="2" id="KW-0175">Coiled coil</keyword>
<proteinExistence type="inferred from homology"/>
<dbReference type="EMBL" id="CATQJA010002588">
    <property type="protein sequence ID" value="CAJ0571990.1"/>
    <property type="molecule type" value="Genomic_DNA"/>
</dbReference>
<keyword evidence="6" id="KW-1185">Reference proteome</keyword>
<dbReference type="SUPFAM" id="SSF54001">
    <property type="entry name" value="Cysteine proteinases"/>
    <property type="match status" value="1"/>
</dbReference>
<dbReference type="Pfam" id="PF00443">
    <property type="entry name" value="UCH"/>
    <property type="match status" value="1"/>
</dbReference>
<dbReference type="InterPro" id="IPR001394">
    <property type="entry name" value="Peptidase_C19_UCH"/>
</dbReference>
<dbReference type="PANTHER" id="PTHR24006">
    <property type="entry name" value="UBIQUITIN CARBOXYL-TERMINAL HYDROLASE"/>
    <property type="match status" value="1"/>
</dbReference>
<evidence type="ECO:0000256" key="1">
    <source>
        <dbReference type="ARBA" id="ARBA00009085"/>
    </source>
</evidence>
<dbReference type="GO" id="GO:0005829">
    <property type="term" value="C:cytosol"/>
    <property type="evidence" value="ECO:0007669"/>
    <property type="project" value="TreeGrafter"/>
</dbReference>
<protein>
    <recommendedName>
        <fullName evidence="4">USP domain-containing protein</fullName>
    </recommendedName>
</protein>
<dbReference type="Gene3D" id="3.90.70.10">
    <property type="entry name" value="Cysteine proteinases"/>
    <property type="match status" value="1"/>
</dbReference>
<sequence>MAPKTGPDTIDIPDVDFPPPMRDFPRPQQVSFKMDEMMPLTPSQEKEIEQCLQLGIPRSEAIRIFHKVRGQRIAPREGEIAGDIAEKWFSGDQQVQETQTPRTPGVDSCANKEDAELQLAIEASREQSIIDPSDKEKIDLNKAIESSLQDSDLSRSRYEASLPDDPHELIRKEPMTGLYNIGNTCWFNSLVHLLFQLPALRRLLYVSSPPEPPGPLSREETASRRILLSLRRLFAQMEATQRSYIDPTEAVEAVAYAKKQVEGHCIIGQQQDAVELLLQVVQWLDQAMARHHRPHHGPDQLPEIVDAPLTPPPIPPTIMELPVSATPSECEMDTSAPGQAATSCPDLIDFARPELPRRERLRTVSSGQLPQPESPFEPLFYGQTVSHKASEDIASSSRTPATLQVWNLAVCYEDLHDALEAAHLPSDGAQLWCDKLPAVLFFNPNRFQYKDGRLSKLHNEFLFPDTIYMDRYYLRNRLRVLALHEERMRQREQLADIRAQLKGFDEFPLGKSNNHQAELADVLRGMREFINPSEEQPTSSSSASFSVRQDDSEAMETSTCDLSTKGLNDDTSPVILGPCLGPLNRESPYEKEVSSKASFVPDRPKRVPKARLTEELRSQMAIQLEELLAQTLTEKDELTAAAGRLEAEIAGTYDMDPELHREGYSLHYVIIHQGEATAGHYWAYVRDRTTENGWVKLNDRRIERTTREAMIDDAIGGKSRTSSAYCFVYVRDDAHWLFQQGDAGLPAELRPDVDKQNEELERMIVDFERKKEVAQKAGNIVWPLLSDPHHLATDLCLDVEIPHSDKQLTRIINQAREMDRLVEAYCPRELEQLCQDRYAAFYQELIRGVVGEAFQQLPISSGADVQSVYHKLITDWPALVERVRPKEVPFDPRHNPFDWQQSLGKKIPAKVAQLAITLCLEYAADNTALRAFANQKLIAFRTVEGAIEVEQQTWRLWEKSVIHLFFWNALHHSIQFIHRPFYETGPQFHLGMDPLLAAHQVGYSIGRTLEIFQYLLQFIDGDFNNPLDEMWAKIIPHWQLISISCIAILNLSTRLLERLRALPRADNVHDAVFLYLLICLSKWAKGGDPTARLVKGEIELHWVYMEQVLHGLDVDGDTIIYTSTVMALLNERTTVPDRLPHSEVLVVDLSHPDMRSHIDVINHTIHQIGFNDEKHCRDAVADHLRFCTELMARLVQNDVAT</sequence>
<feature type="coiled-coil region" evidence="2">
    <location>
        <begin position="750"/>
        <end position="777"/>
    </location>
</feature>
<feature type="domain" description="USP" evidence="4">
    <location>
        <begin position="176"/>
        <end position="732"/>
    </location>
</feature>
<dbReference type="InterPro" id="IPR050164">
    <property type="entry name" value="Peptidase_C19"/>
</dbReference>
<dbReference type="PANTHER" id="PTHR24006:SF944">
    <property type="entry name" value="UBIQUITIN CARBOXYL-TERMINAL HYDROLASE"/>
    <property type="match status" value="1"/>
</dbReference>
<evidence type="ECO:0000256" key="2">
    <source>
        <dbReference type="SAM" id="Coils"/>
    </source>
</evidence>
<dbReference type="GO" id="GO:0004843">
    <property type="term" value="F:cysteine-type deubiquitinase activity"/>
    <property type="evidence" value="ECO:0007669"/>
    <property type="project" value="InterPro"/>
</dbReference>
<dbReference type="GO" id="GO:0005634">
    <property type="term" value="C:nucleus"/>
    <property type="evidence" value="ECO:0007669"/>
    <property type="project" value="TreeGrafter"/>
</dbReference>